<dbReference type="AlphaFoldDB" id="A0A7C8I1C2"/>
<evidence type="ECO:0000313" key="3">
    <source>
        <dbReference type="Proteomes" id="UP000481861"/>
    </source>
</evidence>
<reference evidence="2 3" key="1">
    <citation type="submission" date="2020-01" db="EMBL/GenBank/DDBJ databases">
        <authorList>
            <consortium name="DOE Joint Genome Institute"/>
            <person name="Haridas S."/>
            <person name="Albert R."/>
            <person name="Binder M."/>
            <person name="Bloem J."/>
            <person name="Labutti K."/>
            <person name="Salamov A."/>
            <person name="Andreopoulos B."/>
            <person name="Baker S.E."/>
            <person name="Barry K."/>
            <person name="Bills G."/>
            <person name="Bluhm B.H."/>
            <person name="Cannon C."/>
            <person name="Castanera R."/>
            <person name="Culley D.E."/>
            <person name="Daum C."/>
            <person name="Ezra D."/>
            <person name="Gonzalez J.B."/>
            <person name="Henrissat B."/>
            <person name="Kuo A."/>
            <person name="Liang C."/>
            <person name="Lipzen A."/>
            <person name="Lutzoni F."/>
            <person name="Magnuson J."/>
            <person name="Mondo S."/>
            <person name="Nolan M."/>
            <person name="Ohm R."/>
            <person name="Pangilinan J."/>
            <person name="Park H.-J.H."/>
            <person name="Ramirez L."/>
            <person name="Alfaro M."/>
            <person name="Sun H."/>
            <person name="Tritt A."/>
            <person name="Yoshinaga Y."/>
            <person name="Zwiers L.-H.L."/>
            <person name="Turgeon B.G."/>
            <person name="Goodwin S.B."/>
            <person name="Spatafora J.W."/>
            <person name="Crous P.W."/>
            <person name="Grigoriev I.V."/>
        </authorList>
    </citation>
    <scope>NUCLEOTIDE SEQUENCE [LARGE SCALE GENOMIC DNA]</scope>
    <source>
        <strain evidence="2 3">CBS 611.86</strain>
    </source>
</reference>
<keyword evidence="3" id="KW-1185">Reference proteome</keyword>
<feature type="region of interest" description="Disordered" evidence="1">
    <location>
        <begin position="1"/>
        <end position="86"/>
    </location>
</feature>
<sequence>MPPEEYYQYNHSSPAAASPISSSPRGQSFRPPLSSRHSPASEDLPRLGRTRSNSTRSQSSQDGRRTERKTAAAPRSLDRPLPSCPRTKPSAKYNDWYTMESCPNFDICPNCYEGVFADTSFAVYFKQTRRYERPVERFCDFSSPWMRLAWLLTVRQQRSSPDLIYTLATIADNERPCPKNLQISVERSEWYGIPDQRDDIHVANFAVCSCDMKMVEALFPSVRGYFTRLPNSIQFNGAAEKRLCSLRTTSRRFPKYLDLLVELDQESRNRSQRPDIAQFIQLAREYAYKGECCKDKAITRKPWHYIPSLPDFTVCEECYEELIWPAITSKPPSSIAKLFHRAIQLVPGEDDLGTSCCLYSPRMRRVWDRVVQDDDFGYLKRKAGDRKRMEGRLGRERKELIAWMAGSERGSATFERARKDLREVDAEWAEWE</sequence>
<dbReference type="OrthoDB" id="5296at2759"/>
<dbReference type="EMBL" id="JAADJZ010000034">
    <property type="protein sequence ID" value="KAF2865352.1"/>
    <property type="molecule type" value="Genomic_DNA"/>
</dbReference>
<feature type="compositionally biased region" description="Low complexity" evidence="1">
    <location>
        <begin position="12"/>
        <end position="24"/>
    </location>
</feature>
<proteinExistence type="predicted"/>
<dbReference type="Proteomes" id="UP000481861">
    <property type="component" value="Unassembled WGS sequence"/>
</dbReference>
<evidence type="ECO:0000256" key="1">
    <source>
        <dbReference type="SAM" id="MobiDB-lite"/>
    </source>
</evidence>
<organism evidence="2 3">
    <name type="scientific">Massariosphaeria phaeospora</name>
    <dbReference type="NCBI Taxonomy" id="100035"/>
    <lineage>
        <taxon>Eukaryota</taxon>
        <taxon>Fungi</taxon>
        <taxon>Dikarya</taxon>
        <taxon>Ascomycota</taxon>
        <taxon>Pezizomycotina</taxon>
        <taxon>Dothideomycetes</taxon>
        <taxon>Pleosporomycetidae</taxon>
        <taxon>Pleosporales</taxon>
        <taxon>Pleosporales incertae sedis</taxon>
        <taxon>Massariosphaeria</taxon>
    </lineage>
</organism>
<accession>A0A7C8I1C2</accession>
<feature type="compositionally biased region" description="Low complexity" evidence="1">
    <location>
        <begin position="50"/>
        <end position="61"/>
    </location>
</feature>
<name>A0A7C8I1C2_9PLEO</name>
<protein>
    <submittedName>
        <fullName evidence="2">Uncharacterized protein</fullName>
    </submittedName>
</protein>
<comment type="caution">
    <text evidence="2">The sequence shown here is derived from an EMBL/GenBank/DDBJ whole genome shotgun (WGS) entry which is preliminary data.</text>
</comment>
<gene>
    <name evidence="2" type="ORF">BDV95DRAFT_507473</name>
</gene>
<evidence type="ECO:0000313" key="2">
    <source>
        <dbReference type="EMBL" id="KAF2865352.1"/>
    </source>
</evidence>